<accession>A0A1I7J3S8</accession>
<sequence length="48" mass="5239">MRIHTGSGYRIYFKQMGLEIFVLLAGGNKTTQQQDIKAALALARTIGG</sequence>
<dbReference type="EMBL" id="FPBL01000014">
    <property type="protein sequence ID" value="SFU79823.1"/>
    <property type="molecule type" value="Genomic_DNA"/>
</dbReference>
<dbReference type="AlphaFoldDB" id="A0A1I7J3S8"/>
<dbReference type="PANTHER" id="PTHR41791:SF1">
    <property type="entry name" value="SSL7039 PROTEIN"/>
    <property type="match status" value="1"/>
</dbReference>
<evidence type="ECO:0000313" key="1">
    <source>
        <dbReference type="EMBL" id="SFU79823.1"/>
    </source>
</evidence>
<dbReference type="InterPro" id="IPR014056">
    <property type="entry name" value="TypeIITA-like_toxin_pred"/>
</dbReference>
<dbReference type="PANTHER" id="PTHR41791">
    <property type="entry name" value="SSL7039 PROTEIN"/>
    <property type="match status" value="1"/>
</dbReference>
<gene>
    <name evidence="1" type="ORF">SAMN05216339_1143</name>
</gene>
<protein>
    <submittedName>
        <fullName evidence="1">Putative addiction module killer protein</fullName>
    </submittedName>
</protein>
<proteinExistence type="predicted"/>
<name>A0A1I7J3S8_9PROT</name>
<reference evidence="1 2" key="1">
    <citation type="submission" date="2016-10" db="EMBL/GenBank/DDBJ databases">
        <authorList>
            <person name="de Groot N.N."/>
        </authorList>
    </citation>
    <scope>NUCLEOTIDE SEQUENCE [LARGE SCALE GENOMIC DNA]</scope>
    <source>
        <strain evidence="1 2">Nm24</strain>
    </source>
</reference>
<evidence type="ECO:0000313" key="2">
    <source>
        <dbReference type="Proteomes" id="UP000183926"/>
    </source>
</evidence>
<dbReference type="Proteomes" id="UP000183926">
    <property type="component" value="Unassembled WGS sequence"/>
</dbReference>
<organism evidence="1 2">
    <name type="scientific">Nitrosomonas eutropha</name>
    <dbReference type="NCBI Taxonomy" id="916"/>
    <lineage>
        <taxon>Bacteria</taxon>
        <taxon>Pseudomonadati</taxon>
        <taxon>Pseudomonadota</taxon>
        <taxon>Betaproteobacteria</taxon>
        <taxon>Nitrosomonadales</taxon>
        <taxon>Nitrosomonadaceae</taxon>
        <taxon>Nitrosomonas</taxon>
    </lineage>
</organism>